<dbReference type="PROSITE" id="PS50084">
    <property type="entry name" value="KH_TYPE_1"/>
    <property type="match status" value="1"/>
</dbReference>
<dbReference type="SUPFAM" id="SSF54814">
    <property type="entry name" value="Prokaryotic type KH domain (KH-domain type II)"/>
    <property type="match status" value="1"/>
</dbReference>
<feature type="domain" description="KH type-2" evidence="10">
    <location>
        <begin position="39"/>
        <end position="118"/>
    </location>
</feature>
<dbReference type="GO" id="GO:0006412">
    <property type="term" value="P:translation"/>
    <property type="evidence" value="ECO:0007669"/>
    <property type="project" value="UniProtKB-UniRule"/>
</dbReference>
<dbReference type="InterPro" id="IPR005704">
    <property type="entry name" value="Ribosomal_uS3_bac-typ"/>
</dbReference>
<dbReference type="InterPro" id="IPR036419">
    <property type="entry name" value="Ribosomal_S3_C_sf"/>
</dbReference>
<dbReference type="CDD" id="cd02412">
    <property type="entry name" value="KH-II_30S_S3"/>
    <property type="match status" value="1"/>
</dbReference>
<dbReference type="Proteomes" id="UP000034810">
    <property type="component" value="Unassembled WGS sequence"/>
</dbReference>
<dbReference type="GO" id="GO:0003735">
    <property type="term" value="F:structural constituent of ribosome"/>
    <property type="evidence" value="ECO:0007669"/>
    <property type="project" value="InterPro"/>
</dbReference>
<evidence type="ECO:0000256" key="7">
    <source>
        <dbReference type="ARBA" id="ARBA00035257"/>
    </source>
</evidence>
<comment type="function">
    <text evidence="6 8">Binds the lower part of the 30S subunit head. Binds mRNA in the 70S ribosome, positioning it for translation.</text>
</comment>
<dbReference type="GO" id="GO:0022627">
    <property type="term" value="C:cytosolic small ribosomal subunit"/>
    <property type="evidence" value="ECO:0007669"/>
    <property type="project" value="TreeGrafter"/>
</dbReference>
<dbReference type="InterPro" id="IPR001351">
    <property type="entry name" value="Ribosomal_uS3_C"/>
</dbReference>
<dbReference type="InterPro" id="IPR057258">
    <property type="entry name" value="Ribosomal_uS3"/>
</dbReference>
<dbReference type="EMBL" id="LCFA01000016">
    <property type="protein sequence ID" value="KKS81779.1"/>
    <property type="molecule type" value="Genomic_DNA"/>
</dbReference>
<evidence type="ECO:0000256" key="4">
    <source>
        <dbReference type="ARBA" id="ARBA00022980"/>
    </source>
</evidence>
<dbReference type="AlphaFoldDB" id="A0A0G1C8P2"/>
<dbReference type="FunFam" id="3.30.300.20:FF:000001">
    <property type="entry name" value="30S ribosomal protein S3"/>
    <property type="match status" value="1"/>
</dbReference>
<dbReference type="InterPro" id="IPR004044">
    <property type="entry name" value="KH_dom_type_2"/>
</dbReference>
<dbReference type="InterPro" id="IPR004087">
    <property type="entry name" value="KH_dom"/>
</dbReference>
<evidence type="ECO:0000256" key="6">
    <source>
        <dbReference type="ARBA" id="ARBA00024998"/>
    </source>
</evidence>
<dbReference type="NCBIfam" id="TIGR01009">
    <property type="entry name" value="rpsC_bact"/>
    <property type="match status" value="1"/>
</dbReference>
<sequence>MGQKIKPTLLRLGITKDWVSRWFPKNFKFGKGLQEDILIRRLINKKIGAAGIDSINIEKTANNYKIAIKAAKPGLIIGRGGKGIEELIDLLNSEINLLRKKNNIKEKAVLSINIEEIKRYEVSSQVTAQSIAWDIERRMPFRRTSKKYLEKIMQNKEVKGAKIRISGRLDGAEISRAEWFASGNLPLQTLRANIDYGEATAFTTYGTVGIKVWIYKGEIVRDVQKRSD</sequence>
<dbReference type="PANTHER" id="PTHR11760:SF19">
    <property type="entry name" value="SMALL RIBOSOMAL SUBUNIT PROTEIN US3C"/>
    <property type="match status" value="1"/>
</dbReference>
<comment type="subunit">
    <text evidence="8">Part of the 30S ribosomal subunit. Forms a tight complex with proteins S10 and S14.</text>
</comment>
<evidence type="ECO:0000313" key="12">
    <source>
        <dbReference type="Proteomes" id="UP000034810"/>
    </source>
</evidence>
<dbReference type="HAMAP" id="MF_01309_B">
    <property type="entry name" value="Ribosomal_uS3_B"/>
    <property type="match status" value="1"/>
</dbReference>
<keyword evidence="2 8" id="KW-0699">rRNA-binding</keyword>
<protein>
    <recommendedName>
        <fullName evidence="7 8">Small ribosomal subunit protein uS3</fullName>
    </recommendedName>
</protein>
<dbReference type="Pfam" id="PF00189">
    <property type="entry name" value="Ribosomal_S3_C"/>
    <property type="match status" value="1"/>
</dbReference>
<proteinExistence type="inferred from homology"/>
<dbReference type="PATRIC" id="fig|1619011.3.peg.616"/>
<dbReference type="Gene3D" id="3.30.1140.32">
    <property type="entry name" value="Ribosomal protein S3, C-terminal domain"/>
    <property type="match status" value="1"/>
</dbReference>
<gene>
    <name evidence="8" type="primary">rpsC</name>
    <name evidence="11" type="ORF">UV58_C0016G0010</name>
</gene>
<evidence type="ECO:0000256" key="1">
    <source>
        <dbReference type="ARBA" id="ARBA00010761"/>
    </source>
</evidence>
<evidence type="ECO:0000256" key="9">
    <source>
        <dbReference type="RuleBase" id="RU003624"/>
    </source>
</evidence>
<name>A0A0G1C8P2_9BACT</name>
<evidence type="ECO:0000256" key="2">
    <source>
        <dbReference type="ARBA" id="ARBA00022730"/>
    </source>
</evidence>
<evidence type="ECO:0000256" key="3">
    <source>
        <dbReference type="ARBA" id="ARBA00022884"/>
    </source>
</evidence>
<dbReference type="SMART" id="SM00322">
    <property type="entry name" value="KH"/>
    <property type="match status" value="1"/>
</dbReference>
<evidence type="ECO:0000259" key="10">
    <source>
        <dbReference type="PROSITE" id="PS50823"/>
    </source>
</evidence>
<comment type="similarity">
    <text evidence="1 8 9">Belongs to the universal ribosomal protein uS3 family.</text>
</comment>
<evidence type="ECO:0000313" key="11">
    <source>
        <dbReference type="EMBL" id="KKS81779.1"/>
    </source>
</evidence>
<dbReference type="InterPro" id="IPR009019">
    <property type="entry name" value="KH_sf_prok-type"/>
</dbReference>
<dbReference type="GO" id="GO:0019843">
    <property type="term" value="F:rRNA binding"/>
    <property type="evidence" value="ECO:0007669"/>
    <property type="project" value="UniProtKB-UniRule"/>
</dbReference>
<keyword evidence="3 8" id="KW-0694">RNA-binding</keyword>
<keyword evidence="4 8" id="KW-0689">Ribosomal protein</keyword>
<accession>A0A0G1C8P2</accession>
<dbReference type="InterPro" id="IPR018280">
    <property type="entry name" value="Ribosomal_uS3_CS"/>
</dbReference>
<dbReference type="PROSITE" id="PS00548">
    <property type="entry name" value="RIBOSOMAL_S3"/>
    <property type="match status" value="1"/>
</dbReference>
<dbReference type="SUPFAM" id="SSF54821">
    <property type="entry name" value="Ribosomal protein S3 C-terminal domain"/>
    <property type="match status" value="1"/>
</dbReference>
<dbReference type="InterPro" id="IPR015946">
    <property type="entry name" value="KH_dom-like_a/b"/>
</dbReference>
<dbReference type="PANTHER" id="PTHR11760">
    <property type="entry name" value="30S/40S RIBOSOMAL PROTEIN S3"/>
    <property type="match status" value="1"/>
</dbReference>
<organism evidence="11 12">
    <name type="scientific">Candidatus Wolfebacteria bacterium GW2011_GWC1_43_10</name>
    <dbReference type="NCBI Taxonomy" id="1619011"/>
    <lineage>
        <taxon>Bacteria</taxon>
        <taxon>Candidatus Wolfeibacteriota</taxon>
    </lineage>
</organism>
<reference evidence="11 12" key="1">
    <citation type="journal article" date="2015" name="Nature">
        <title>rRNA introns, odd ribosomes, and small enigmatic genomes across a large radiation of phyla.</title>
        <authorList>
            <person name="Brown C.T."/>
            <person name="Hug L.A."/>
            <person name="Thomas B.C."/>
            <person name="Sharon I."/>
            <person name="Castelle C.J."/>
            <person name="Singh A."/>
            <person name="Wilkins M.J."/>
            <person name="Williams K.H."/>
            <person name="Banfield J.F."/>
        </authorList>
    </citation>
    <scope>NUCLEOTIDE SEQUENCE [LARGE SCALE GENOMIC DNA]</scope>
</reference>
<dbReference type="Pfam" id="PF07650">
    <property type="entry name" value="KH_2"/>
    <property type="match status" value="1"/>
</dbReference>
<dbReference type="Gene3D" id="3.30.300.20">
    <property type="match status" value="1"/>
</dbReference>
<comment type="caution">
    <text evidence="11">The sequence shown here is derived from an EMBL/GenBank/DDBJ whole genome shotgun (WGS) entry which is preliminary data.</text>
</comment>
<evidence type="ECO:0000256" key="5">
    <source>
        <dbReference type="ARBA" id="ARBA00023274"/>
    </source>
</evidence>
<dbReference type="GO" id="GO:0003729">
    <property type="term" value="F:mRNA binding"/>
    <property type="evidence" value="ECO:0007669"/>
    <property type="project" value="UniProtKB-UniRule"/>
</dbReference>
<keyword evidence="5 8" id="KW-0687">Ribonucleoprotein</keyword>
<evidence type="ECO:0000256" key="8">
    <source>
        <dbReference type="HAMAP-Rule" id="MF_01309"/>
    </source>
</evidence>
<dbReference type="PROSITE" id="PS50823">
    <property type="entry name" value="KH_TYPE_2"/>
    <property type="match status" value="1"/>
</dbReference>